<dbReference type="InterPro" id="IPR038770">
    <property type="entry name" value="Na+/solute_symporter_sf"/>
</dbReference>
<keyword evidence="11" id="KW-1185">Reference proteome</keyword>
<keyword evidence="3" id="KW-0050">Antiport</keyword>
<organism evidence="10 11">
    <name type="scientific">Helicobacter equorum</name>
    <dbReference type="NCBI Taxonomy" id="361872"/>
    <lineage>
        <taxon>Bacteria</taxon>
        <taxon>Pseudomonadati</taxon>
        <taxon>Campylobacterota</taxon>
        <taxon>Epsilonproteobacteria</taxon>
        <taxon>Campylobacterales</taxon>
        <taxon>Helicobacteraceae</taxon>
        <taxon>Helicobacter</taxon>
    </lineage>
</organism>
<protein>
    <submittedName>
        <fullName evidence="10">Sodium:proton antiporter</fullName>
    </submittedName>
</protein>
<dbReference type="OrthoDB" id="9793589at2"/>
<comment type="subcellular location">
    <subcellularLocation>
        <location evidence="1">Membrane</location>
        <topology evidence="1">Multi-pass membrane protein</topology>
    </subcellularLocation>
</comment>
<feature type="transmembrane region" description="Helical" evidence="8">
    <location>
        <begin position="360"/>
        <end position="386"/>
    </location>
</feature>
<dbReference type="Proteomes" id="UP000256514">
    <property type="component" value="Unassembled WGS sequence"/>
</dbReference>
<dbReference type="Gene3D" id="1.20.1530.20">
    <property type="match status" value="1"/>
</dbReference>
<feature type="transmembrane region" description="Helical" evidence="8">
    <location>
        <begin position="6"/>
        <end position="24"/>
    </location>
</feature>
<dbReference type="EMBL" id="NXLT01000003">
    <property type="protein sequence ID" value="RDU67372.1"/>
    <property type="molecule type" value="Genomic_DNA"/>
</dbReference>
<dbReference type="GO" id="GO:0016020">
    <property type="term" value="C:membrane"/>
    <property type="evidence" value="ECO:0007669"/>
    <property type="project" value="UniProtKB-SubCell"/>
</dbReference>
<evidence type="ECO:0000256" key="7">
    <source>
        <dbReference type="ARBA" id="ARBA00023136"/>
    </source>
</evidence>
<dbReference type="GO" id="GO:1902600">
    <property type="term" value="P:proton transmembrane transport"/>
    <property type="evidence" value="ECO:0007669"/>
    <property type="project" value="InterPro"/>
</dbReference>
<evidence type="ECO:0000256" key="8">
    <source>
        <dbReference type="SAM" id="Phobius"/>
    </source>
</evidence>
<dbReference type="RefSeq" id="WP_115571085.1">
    <property type="nucleotide sequence ID" value="NZ_NXLT01000003.1"/>
</dbReference>
<comment type="caution">
    <text evidence="10">The sequence shown here is derived from an EMBL/GenBank/DDBJ whole genome shotgun (WGS) entry which is preliminary data.</text>
</comment>
<feature type="transmembrane region" description="Helical" evidence="8">
    <location>
        <begin position="219"/>
        <end position="235"/>
    </location>
</feature>
<keyword evidence="4 8" id="KW-0812">Transmembrane</keyword>
<feature type="domain" description="Cation/H+ exchanger transmembrane" evidence="9">
    <location>
        <begin position="15"/>
        <end position="381"/>
    </location>
</feature>
<feature type="transmembrane region" description="Helical" evidence="8">
    <location>
        <begin position="269"/>
        <end position="288"/>
    </location>
</feature>
<dbReference type="Pfam" id="PF00999">
    <property type="entry name" value="Na_H_Exchanger"/>
    <property type="match status" value="1"/>
</dbReference>
<evidence type="ECO:0000256" key="2">
    <source>
        <dbReference type="ARBA" id="ARBA00022448"/>
    </source>
</evidence>
<gene>
    <name evidence="10" type="ORF">CQA54_05220</name>
</gene>
<keyword evidence="2" id="KW-0813">Transport</keyword>
<dbReference type="AlphaFoldDB" id="A0A3D8IQA8"/>
<feature type="transmembrane region" description="Helical" evidence="8">
    <location>
        <begin position="86"/>
        <end position="106"/>
    </location>
</feature>
<dbReference type="PANTHER" id="PTHR43562:SF1">
    <property type="entry name" value="NA(+)_H(+) ANTIPORTER YJBQ-RELATED"/>
    <property type="match status" value="1"/>
</dbReference>
<dbReference type="InterPro" id="IPR006153">
    <property type="entry name" value="Cation/H_exchanger_TM"/>
</dbReference>
<feature type="transmembrane region" description="Helical" evidence="8">
    <location>
        <begin position="300"/>
        <end position="323"/>
    </location>
</feature>
<feature type="transmembrane region" description="Helical" evidence="8">
    <location>
        <begin position="112"/>
        <end position="130"/>
    </location>
</feature>
<accession>A0A3D8IQA8</accession>
<evidence type="ECO:0000256" key="3">
    <source>
        <dbReference type="ARBA" id="ARBA00022449"/>
    </source>
</evidence>
<name>A0A3D8IQA8_9HELI</name>
<reference evidence="10 11" key="1">
    <citation type="submission" date="2018-04" db="EMBL/GenBank/DDBJ databases">
        <title>Novel Campyloabacter and Helicobacter Species and Strains.</title>
        <authorList>
            <person name="Mannion A.J."/>
            <person name="Shen Z."/>
            <person name="Fox J.G."/>
        </authorList>
    </citation>
    <scope>NUCLEOTIDE SEQUENCE [LARGE SCALE GENOMIC DNA]</scope>
    <source>
        <strain evidence="10 11">MIT 12-6600</strain>
    </source>
</reference>
<evidence type="ECO:0000313" key="11">
    <source>
        <dbReference type="Proteomes" id="UP000256514"/>
    </source>
</evidence>
<evidence type="ECO:0000256" key="6">
    <source>
        <dbReference type="ARBA" id="ARBA00023065"/>
    </source>
</evidence>
<evidence type="ECO:0000313" key="10">
    <source>
        <dbReference type="EMBL" id="RDU67372.1"/>
    </source>
</evidence>
<feature type="transmembrane region" description="Helical" evidence="8">
    <location>
        <begin position="54"/>
        <end position="74"/>
    </location>
</feature>
<evidence type="ECO:0000259" key="9">
    <source>
        <dbReference type="Pfam" id="PF00999"/>
    </source>
</evidence>
<proteinExistence type="predicted"/>
<dbReference type="GO" id="GO:0015297">
    <property type="term" value="F:antiporter activity"/>
    <property type="evidence" value="ECO:0007669"/>
    <property type="project" value="UniProtKB-KW"/>
</dbReference>
<keyword evidence="6" id="KW-0406">Ion transport</keyword>
<sequence>MEVITPLLPFVAIAIFITIAVPLSTATKIPIVVTEILLGIIGQYLGFIDSHNSYITLVADIGLLFLMFLCGLEVDLKSFLSMGSKFLYQALFYFVSLYSLSAIAVITLQLPLIFIAILPVMSLGMIMALIRDYGKNKPWLNLALKIGVLGEVISISVLVTLEGVYRYGFNWRLGENLLILAIFLICIVGIFKLANILFWWFPNLKLLLLPHDDSNSQDLRFVFMLLFIFILLTTGLHLEKVLGAFIAGVILSTYFKYKHTLPQKLNDMGFGFFVPFFFVYVGTTIHIPSVLESHWILLHALYLVCGMLLIRISASLLVFLRFFKSIKNTLLFALSDCMPLTFLVITASMGLKFGVISQSLYTSCIFGAIFEGILFSVAIKVIHTLWHKPTNLKKDML</sequence>
<feature type="transmembrane region" description="Helical" evidence="8">
    <location>
        <begin position="31"/>
        <end position="48"/>
    </location>
</feature>
<evidence type="ECO:0000256" key="1">
    <source>
        <dbReference type="ARBA" id="ARBA00004141"/>
    </source>
</evidence>
<keyword evidence="7 8" id="KW-0472">Membrane</keyword>
<dbReference type="PANTHER" id="PTHR43562">
    <property type="entry name" value="NAPA-TYPE SODIUM/HYDROGEN ANTIPORTER"/>
    <property type="match status" value="1"/>
</dbReference>
<feature type="transmembrane region" description="Helical" evidence="8">
    <location>
        <begin position="177"/>
        <end position="198"/>
    </location>
</feature>
<feature type="transmembrane region" description="Helical" evidence="8">
    <location>
        <begin position="142"/>
        <end position="165"/>
    </location>
</feature>
<evidence type="ECO:0000256" key="5">
    <source>
        <dbReference type="ARBA" id="ARBA00022989"/>
    </source>
</evidence>
<evidence type="ECO:0000256" key="4">
    <source>
        <dbReference type="ARBA" id="ARBA00022692"/>
    </source>
</evidence>
<keyword evidence="5 8" id="KW-1133">Transmembrane helix</keyword>
<feature type="transmembrane region" description="Helical" evidence="8">
    <location>
        <begin position="330"/>
        <end position="354"/>
    </location>
</feature>